<feature type="region of interest" description="Disordered" evidence="1">
    <location>
        <begin position="176"/>
        <end position="204"/>
    </location>
</feature>
<feature type="compositionally biased region" description="Polar residues" evidence="1">
    <location>
        <begin position="96"/>
        <end position="105"/>
    </location>
</feature>
<protein>
    <submittedName>
        <fullName evidence="2">Transcript variant X1</fullName>
    </submittedName>
</protein>
<evidence type="ECO:0000313" key="3">
    <source>
        <dbReference type="Proteomes" id="UP000822369"/>
    </source>
</evidence>
<feature type="compositionally biased region" description="Polar residues" evidence="1">
    <location>
        <begin position="515"/>
        <end position="525"/>
    </location>
</feature>
<reference evidence="2" key="1">
    <citation type="submission" date="2020-03" db="EMBL/GenBank/DDBJ databases">
        <title>Intra-Species Differences in Population Size shape Life History and Genome Evolution.</title>
        <authorList>
            <person name="Willemsen D."/>
            <person name="Cui R."/>
            <person name="Valenzano D.R."/>
        </authorList>
    </citation>
    <scope>NUCLEOTIDE SEQUENCE</scope>
    <source>
        <strain evidence="2">GRZ</strain>
        <tissue evidence="2">Whole</tissue>
    </source>
</reference>
<feature type="region of interest" description="Disordered" evidence="1">
    <location>
        <begin position="462"/>
        <end position="525"/>
    </location>
</feature>
<dbReference type="EMBL" id="JAAVVJ010000001">
    <property type="protein sequence ID" value="KAF7229734.1"/>
    <property type="molecule type" value="Genomic_DNA"/>
</dbReference>
<feature type="compositionally biased region" description="Polar residues" evidence="1">
    <location>
        <begin position="1"/>
        <end position="38"/>
    </location>
</feature>
<sequence>MMRNRSFSKSETNQEFAKTWSNPNIKVSKMSISSNTESPGFRSSPKTALESNLGSPMMLYETRSLKLSPSSEHQTSNLRSDAEQKTSLSPKVLPKNPTTIKTTVNDGPKADPTIPSQTLDLSEQPYTVIMKSSPLLNMAALSTGTSHFKASKDDFTLKDNTLLEDNSVRKQHGYLKMNPVTEPPAGSILLSQASRGDPESSRLHNPKVATEQNITSTQVLNKHLSLRTTVLKTLKVSDKENQDDLAPLSGFRKSKTNLFNNQTLKVSGNSTYKQKDTDESSATSFKVPHSKQDPSKTRSFSDHMRPSMTPRSQKSTFVPDAKRKSDKKEINISRDLIPTVLVDQRTSTRNFSHHHFGGFDLNESQLSTPSPPRTSSSNLMLLPPSSQSLIPPYSIFSTKNPAANDHILQGGAFHPGTNSLRCGDKPQQHGGAYDREVQKFTTGHVTGSFTCQVPEHRLMSEKAKNKPHVHFPDVRGSALPDLKEGKPNKASIRNVRKETNPVSSSLVSDVQQQQGPNINTNTPQK</sequence>
<feature type="compositionally biased region" description="Polar residues" evidence="1">
    <location>
        <begin position="65"/>
        <end position="89"/>
    </location>
</feature>
<comment type="caution">
    <text evidence="2">The sequence shown here is derived from an EMBL/GenBank/DDBJ whole genome shotgun (WGS) entry which is preliminary data.</text>
</comment>
<feature type="compositionally biased region" description="Basic and acidic residues" evidence="1">
    <location>
        <begin position="290"/>
        <end position="305"/>
    </location>
</feature>
<name>A0A9D3C4L6_NOTFU</name>
<feature type="region of interest" description="Disordered" evidence="1">
    <location>
        <begin position="1"/>
        <end position="53"/>
    </location>
</feature>
<feature type="compositionally biased region" description="Polar residues" evidence="1">
    <location>
        <begin position="44"/>
        <end position="53"/>
    </location>
</feature>
<feature type="region of interest" description="Disordered" evidence="1">
    <location>
        <begin position="65"/>
        <end position="118"/>
    </location>
</feature>
<dbReference type="AlphaFoldDB" id="A0A9D3C4L6"/>
<dbReference type="Proteomes" id="UP000822369">
    <property type="component" value="Chromosome 1"/>
</dbReference>
<evidence type="ECO:0000313" key="2">
    <source>
        <dbReference type="EMBL" id="KAF7229734.1"/>
    </source>
</evidence>
<feature type="compositionally biased region" description="Low complexity" evidence="1">
    <location>
        <begin position="502"/>
        <end position="514"/>
    </location>
</feature>
<feature type="region of interest" description="Disordered" evidence="1">
    <location>
        <begin position="267"/>
        <end position="327"/>
    </location>
</feature>
<dbReference type="KEGG" id="nfu:107376835"/>
<proteinExistence type="predicted"/>
<gene>
    <name evidence="2" type="primary">cdkl2</name>
    <name evidence="2" type="ORF">G4P62_003688</name>
</gene>
<organism evidence="2 3">
    <name type="scientific">Nothobranchius furzeri</name>
    <name type="common">Turquoise killifish</name>
    <dbReference type="NCBI Taxonomy" id="105023"/>
    <lineage>
        <taxon>Eukaryota</taxon>
        <taxon>Metazoa</taxon>
        <taxon>Chordata</taxon>
        <taxon>Craniata</taxon>
        <taxon>Vertebrata</taxon>
        <taxon>Euteleostomi</taxon>
        <taxon>Actinopterygii</taxon>
        <taxon>Neopterygii</taxon>
        <taxon>Teleostei</taxon>
        <taxon>Neoteleostei</taxon>
        <taxon>Acanthomorphata</taxon>
        <taxon>Ovalentaria</taxon>
        <taxon>Atherinomorphae</taxon>
        <taxon>Cyprinodontiformes</taxon>
        <taxon>Nothobranchiidae</taxon>
        <taxon>Nothobranchius</taxon>
    </lineage>
</organism>
<accession>A0A9D3C4L6</accession>
<evidence type="ECO:0000256" key="1">
    <source>
        <dbReference type="SAM" id="MobiDB-lite"/>
    </source>
</evidence>